<protein>
    <recommendedName>
        <fullName evidence="3">glucose-1-phosphate thymidylyltransferase</fullName>
        <ecNumber evidence="3">2.7.7.24</ecNumber>
    </recommendedName>
</protein>
<dbReference type="Proteomes" id="UP000179251">
    <property type="component" value="Unassembled WGS sequence"/>
</dbReference>
<keyword evidence="6" id="KW-0479">Metal-binding</keyword>
<dbReference type="AlphaFoldDB" id="A0A1F5VGU5"/>
<evidence type="ECO:0000313" key="11">
    <source>
        <dbReference type="Proteomes" id="UP000179251"/>
    </source>
</evidence>
<proteinExistence type="inferred from homology"/>
<comment type="cofactor">
    <cofactor evidence="1">
        <name>Mg(2+)</name>
        <dbReference type="ChEBI" id="CHEBI:18420"/>
    </cofactor>
</comment>
<evidence type="ECO:0000256" key="6">
    <source>
        <dbReference type="ARBA" id="ARBA00022723"/>
    </source>
</evidence>
<comment type="caution">
    <text evidence="10">The sequence shown here is derived from an EMBL/GenBank/DDBJ whole genome shotgun (WGS) entry which is preliminary data.</text>
</comment>
<dbReference type="GO" id="GO:0008879">
    <property type="term" value="F:glucose-1-phosphate thymidylyltransferase activity"/>
    <property type="evidence" value="ECO:0007669"/>
    <property type="project" value="UniProtKB-EC"/>
</dbReference>
<dbReference type="Pfam" id="PF00483">
    <property type="entry name" value="NTP_transferase"/>
    <property type="match status" value="1"/>
</dbReference>
<evidence type="ECO:0000256" key="4">
    <source>
        <dbReference type="ARBA" id="ARBA00022679"/>
    </source>
</evidence>
<evidence type="ECO:0000259" key="9">
    <source>
        <dbReference type="Pfam" id="PF00483"/>
    </source>
</evidence>
<evidence type="ECO:0000256" key="8">
    <source>
        <dbReference type="ARBA" id="ARBA00049336"/>
    </source>
</evidence>
<feature type="domain" description="Nucleotidyl transferase" evidence="9">
    <location>
        <begin position="2"/>
        <end position="239"/>
    </location>
</feature>
<dbReference type="Gene3D" id="3.90.550.10">
    <property type="entry name" value="Spore Coat Polysaccharide Biosynthesis Protein SpsA, Chain A"/>
    <property type="match status" value="1"/>
</dbReference>
<dbReference type="PANTHER" id="PTHR43532:SF1">
    <property type="entry name" value="GLUCOSE-1-PHOSPHATE THYMIDYLYLTRANSFERASE 1"/>
    <property type="match status" value="1"/>
</dbReference>
<dbReference type="PANTHER" id="PTHR43532">
    <property type="entry name" value="GLUCOSE-1-PHOSPHATE THYMIDYLYLTRANSFERASE"/>
    <property type="match status" value="1"/>
</dbReference>
<sequence>MKAVILAGGDGTRLHPLTLVTNKHLLPVYNKPVIYYAIEKLAAAGVDKIMVVTSPRQVEHFVNLLGSGQNFKSKNTGKQTQIVYGIQNEPRGIAEGLWIAKDYISNDNCVLYLGDNIVEDDIGEHVANFKDGATIFLKKVEDPVRFGVASVDKMGNVLEIEEKPKNPKSNLAVVGVYIYDNSVFNKMTGQPKSARGEYEITYVNNKYIEEGTLKSVLLKKDWFDVGTSESLFAAGNFMRNKISRLES</sequence>
<accession>A0A1F5VGU5</accession>
<gene>
    <name evidence="10" type="ORF">A2834_03310</name>
</gene>
<dbReference type="STRING" id="1798325.A2834_03310"/>
<name>A0A1F5VGU5_9BACT</name>
<evidence type="ECO:0000256" key="5">
    <source>
        <dbReference type="ARBA" id="ARBA00022695"/>
    </source>
</evidence>
<reference evidence="10 11" key="1">
    <citation type="journal article" date="2016" name="Nat. Commun.">
        <title>Thousands of microbial genomes shed light on interconnected biogeochemical processes in an aquifer system.</title>
        <authorList>
            <person name="Anantharaman K."/>
            <person name="Brown C.T."/>
            <person name="Hug L.A."/>
            <person name="Sharon I."/>
            <person name="Castelle C.J."/>
            <person name="Probst A.J."/>
            <person name="Thomas B.C."/>
            <person name="Singh A."/>
            <person name="Wilkins M.J."/>
            <person name="Karaoz U."/>
            <person name="Brodie E.L."/>
            <person name="Williams K.H."/>
            <person name="Hubbard S.S."/>
            <person name="Banfield J.F."/>
        </authorList>
    </citation>
    <scope>NUCLEOTIDE SEQUENCE [LARGE SCALE GENOMIC DNA]</scope>
</reference>
<keyword evidence="7" id="KW-0460">Magnesium</keyword>
<organism evidence="10 11">
    <name type="scientific">Candidatus Giovannonibacteria bacterium RIFCSPHIGHO2_01_FULL_45_23</name>
    <dbReference type="NCBI Taxonomy" id="1798325"/>
    <lineage>
        <taxon>Bacteria</taxon>
        <taxon>Candidatus Giovannoniibacteriota</taxon>
    </lineage>
</organism>
<dbReference type="InterPro" id="IPR005907">
    <property type="entry name" value="G1P_thy_trans_s"/>
</dbReference>
<keyword evidence="4" id="KW-0808">Transferase</keyword>
<dbReference type="EMBL" id="MFHD01000017">
    <property type="protein sequence ID" value="OGF62468.1"/>
    <property type="molecule type" value="Genomic_DNA"/>
</dbReference>
<dbReference type="EC" id="2.7.7.24" evidence="3"/>
<evidence type="ECO:0000256" key="3">
    <source>
        <dbReference type="ARBA" id="ARBA00012461"/>
    </source>
</evidence>
<comment type="similarity">
    <text evidence="2">Belongs to the glucose-1-phosphate thymidylyltransferase family.</text>
</comment>
<dbReference type="SUPFAM" id="SSF53448">
    <property type="entry name" value="Nucleotide-diphospho-sugar transferases"/>
    <property type="match status" value="1"/>
</dbReference>
<evidence type="ECO:0000256" key="1">
    <source>
        <dbReference type="ARBA" id="ARBA00001946"/>
    </source>
</evidence>
<keyword evidence="5" id="KW-0548">Nucleotidyltransferase</keyword>
<dbReference type="InterPro" id="IPR029044">
    <property type="entry name" value="Nucleotide-diphossugar_trans"/>
</dbReference>
<evidence type="ECO:0000256" key="2">
    <source>
        <dbReference type="ARBA" id="ARBA00010480"/>
    </source>
</evidence>
<dbReference type="InterPro" id="IPR005835">
    <property type="entry name" value="NTP_transferase_dom"/>
</dbReference>
<comment type="catalytic activity">
    <reaction evidence="8">
        <text>dTTP + alpha-D-glucose 1-phosphate + H(+) = dTDP-alpha-D-glucose + diphosphate</text>
        <dbReference type="Rhea" id="RHEA:15225"/>
        <dbReference type="ChEBI" id="CHEBI:15378"/>
        <dbReference type="ChEBI" id="CHEBI:33019"/>
        <dbReference type="ChEBI" id="CHEBI:37568"/>
        <dbReference type="ChEBI" id="CHEBI:57477"/>
        <dbReference type="ChEBI" id="CHEBI:58601"/>
        <dbReference type="EC" id="2.7.7.24"/>
    </reaction>
</comment>
<evidence type="ECO:0000313" key="10">
    <source>
        <dbReference type="EMBL" id="OGF62468.1"/>
    </source>
</evidence>
<dbReference type="GO" id="GO:0046872">
    <property type="term" value="F:metal ion binding"/>
    <property type="evidence" value="ECO:0007669"/>
    <property type="project" value="UniProtKB-KW"/>
</dbReference>
<evidence type="ECO:0000256" key="7">
    <source>
        <dbReference type="ARBA" id="ARBA00022842"/>
    </source>
</evidence>